<keyword evidence="4" id="KW-1185">Reference proteome</keyword>
<dbReference type="SMART" id="SM00584">
    <property type="entry name" value="TLDc"/>
    <property type="match status" value="1"/>
</dbReference>
<evidence type="ECO:0000313" key="2">
    <source>
        <dbReference type="EMBL" id="TPX46961.1"/>
    </source>
</evidence>
<dbReference type="AlphaFoldDB" id="A0A507DKE4"/>
<dbReference type="InterPro" id="IPR006571">
    <property type="entry name" value="TLDc_dom"/>
</dbReference>
<dbReference type="PROSITE" id="PS51886">
    <property type="entry name" value="TLDC"/>
    <property type="match status" value="1"/>
</dbReference>
<dbReference type="Proteomes" id="UP000320475">
    <property type="component" value="Unassembled WGS sequence"/>
</dbReference>
<comment type="caution">
    <text evidence="3">The sequence shown here is derived from an EMBL/GenBank/DDBJ whole genome shotgun (WGS) entry which is preliminary data.</text>
</comment>
<protein>
    <recommendedName>
        <fullName evidence="1">TLDc domain-containing protein</fullName>
    </recommendedName>
</protein>
<gene>
    <name evidence="2" type="ORF">SeLEV6574_g02915</name>
    <name evidence="3" type="ORF">SeMB42_g01799</name>
</gene>
<evidence type="ECO:0000259" key="1">
    <source>
        <dbReference type="PROSITE" id="PS51886"/>
    </source>
</evidence>
<dbReference type="STRING" id="286115.A0A507DKE4"/>
<dbReference type="EMBL" id="QEAN01000049">
    <property type="protein sequence ID" value="TPX51891.1"/>
    <property type="molecule type" value="Genomic_DNA"/>
</dbReference>
<evidence type="ECO:0000313" key="3">
    <source>
        <dbReference type="EMBL" id="TPX51891.1"/>
    </source>
</evidence>
<evidence type="ECO:0000313" key="5">
    <source>
        <dbReference type="Proteomes" id="UP000320475"/>
    </source>
</evidence>
<proteinExistence type="predicted"/>
<reference evidence="4 5" key="1">
    <citation type="journal article" date="2019" name="Sci. Rep.">
        <title>Comparative genomics of chytrid fungi reveal insights into the obligate biotrophic and pathogenic lifestyle of Synchytrium endobioticum.</title>
        <authorList>
            <person name="van de Vossenberg B.T.L.H."/>
            <person name="Warris S."/>
            <person name="Nguyen H.D.T."/>
            <person name="van Gent-Pelzer M.P.E."/>
            <person name="Joly D.L."/>
            <person name="van de Geest H.C."/>
            <person name="Bonants P.J.M."/>
            <person name="Smith D.S."/>
            <person name="Levesque C.A."/>
            <person name="van der Lee T.A.J."/>
        </authorList>
    </citation>
    <scope>NUCLEOTIDE SEQUENCE [LARGE SCALE GENOMIC DNA]</scope>
    <source>
        <strain evidence="2 5">LEV6574</strain>
        <strain evidence="3 4">MB42</strain>
    </source>
</reference>
<sequence length="420" mass="45993">MLNPLAHLFASGSSAKKNTDMPPETVLPPPIHELVCSAFMKLSTDGHHLHLSTLAEATGIPLSIITALFPNLELIDLGHLEKIISIICAPAGPDSTELKPLTTPQKLSAIEGLIPIPPLLRHLFSPAHPIPPSYLQSLCNHDLWTDLQILAPLADAFECVFIKHAPPTTLNTVVLLDSESTILHNHNVKFFMSLLMAGRDKRCWTRLYSAADDGFSMNRFENGVFGYNSPTFVLIHGSVVSLSSSLSHIAQAGQGLVIGAYMESQWKKSKHAFGTSCILFMSDPVPTISFTLPPAKRKESPAWTTTTSIGFGSKYNNPKSARLYTDFNICYIRSGSVLDVPIFKSFTPPLASTEWEIQIEVDQIEAYGVGPPSVKASQEREKAFERKDAERRANVNVRNAMGSMDKTILGLAGVHEFTGY</sequence>
<dbReference type="OrthoDB" id="289228at2759"/>
<dbReference type="Proteomes" id="UP000317494">
    <property type="component" value="Unassembled WGS sequence"/>
</dbReference>
<organism evidence="3 4">
    <name type="scientific">Synchytrium endobioticum</name>
    <dbReference type="NCBI Taxonomy" id="286115"/>
    <lineage>
        <taxon>Eukaryota</taxon>
        <taxon>Fungi</taxon>
        <taxon>Fungi incertae sedis</taxon>
        <taxon>Chytridiomycota</taxon>
        <taxon>Chytridiomycota incertae sedis</taxon>
        <taxon>Chytridiomycetes</taxon>
        <taxon>Synchytriales</taxon>
        <taxon>Synchytriaceae</taxon>
        <taxon>Synchytrium</taxon>
    </lineage>
</organism>
<dbReference type="VEuPathDB" id="FungiDB:SeMB42_g01799"/>
<evidence type="ECO:0000313" key="4">
    <source>
        <dbReference type="Proteomes" id="UP000317494"/>
    </source>
</evidence>
<name>A0A507DKE4_9FUNG</name>
<dbReference type="EMBL" id="QEAM01000089">
    <property type="protein sequence ID" value="TPX46961.1"/>
    <property type="molecule type" value="Genomic_DNA"/>
</dbReference>
<feature type="domain" description="TLDc" evidence="1">
    <location>
        <begin position="181"/>
        <end position="370"/>
    </location>
</feature>
<dbReference type="Pfam" id="PF07534">
    <property type="entry name" value="TLD"/>
    <property type="match status" value="1"/>
</dbReference>
<accession>A0A507DKE4</accession>